<dbReference type="SUPFAM" id="SSF53067">
    <property type="entry name" value="Actin-like ATPase domain"/>
    <property type="match status" value="1"/>
</dbReference>
<dbReference type="Pfam" id="PF01968">
    <property type="entry name" value="Hydantoinase_A"/>
    <property type="match status" value="1"/>
</dbReference>
<proteinExistence type="inferred from homology"/>
<dbReference type="PANTHER" id="PTHR11365">
    <property type="entry name" value="5-OXOPROLINASE RELATED"/>
    <property type="match status" value="1"/>
</dbReference>
<dbReference type="PANTHER" id="PTHR11365:SF23">
    <property type="entry name" value="HYPOTHETICAL 5-OXOPROLINASE (EUROFUNG)-RELATED"/>
    <property type="match status" value="1"/>
</dbReference>
<dbReference type="InterPro" id="IPR008040">
    <property type="entry name" value="Hydant_A_N"/>
</dbReference>
<dbReference type="RefSeq" id="WP_183664277.1">
    <property type="nucleotide sequence ID" value="NZ_BAAARH010000015.1"/>
</dbReference>
<accession>A0A7W8WZK2</accession>
<evidence type="ECO:0000313" key="6">
    <source>
        <dbReference type="EMBL" id="MBB5512347.1"/>
    </source>
</evidence>
<comment type="caution">
    <text evidence="6">The sequence shown here is derived from an EMBL/GenBank/DDBJ whole genome shotgun (WGS) entry which is preliminary data.</text>
</comment>
<feature type="domain" description="Hydantoinase B/oxoprolinase" evidence="3">
    <location>
        <begin position="704"/>
        <end position="1231"/>
    </location>
</feature>
<dbReference type="EMBL" id="JACHDR010000001">
    <property type="protein sequence ID" value="MBB5512347.1"/>
    <property type="molecule type" value="Genomic_DNA"/>
</dbReference>
<evidence type="ECO:0000259" key="3">
    <source>
        <dbReference type="Pfam" id="PF02538"/>
    </source>
</evidence>
<dbReference type="GO" id="GO:0006749">
    <property type="term" value="P:glutathione metabolic process"/>
    <property type="evidence" value="ECO:0007669"/>
    <property type="project" value="TreeGrafter"/>
</dbReference>
<comment type="similarity">
    <text evidence="1">Belongs to the oxoprolinase family.</text>
</comment>
<dbReference type="EC" id="3.5.2.9" evidence="6"/>
<evidence type="ECO:0000256" key="1">
    <source>
        <dbReference type="ARBA" id="ARBA00010403"/>
    </source>
</evidence>
<evidence type="ECO:0000259" key="4">
    <source>
        <dbReference type="Pfam" id="PF05378"/>
    </source>
</evidence>
<dbReference type="GO" id="GO:0005829">
    <property type="term" value="C:cytosol"/>
    <property type="evidence" value="ECO:0007669"/>
    <property type="project" value="TreeGrafter"/>
</dbReference>
<feature type="domain" description="Hydantoinase A/oxoprolinase" evidence="2">
    <location>
        <begin position="206"/>
        <end position="494"/>
    </location>
</feature>
<reference evidence="6 7" key="1">
    <citation type="submission" date="2020-08" db="EMBL/GenBank/DDBJ databases">
        <title>Sequencing the genomes of 1000 actinobacteria strains.</title>
        <authorList>
            <person name="Klenk H.-P."/>
        </authorList>
    </citation>
    <scope>NUCLEOTIDE SEQUENCE [LARGE SCALE GENOMIC DNA]</scope>
    <source>
        <strain evidence="6 7">DSM 105783</strain>
    </source>
</reference>
<keyword evidence="6" id="KW-0378">Hydrolase</keyword>
<dbReference type="GO" id="GO:0017168">
    <property type="term" value="F:5-oxoprolinase (ATP-hydrolyzing) activity"/>
    <property type="evidence" value="ECO:0007669"/>
    <property type="project" value="UniProtKB-EC"/>
</dbReference>
<feature type="domain" description="Hydantoinase/oxoprolinase N-terminal" evidence="4">
    <location>
        <begin position="3"/>
        <end position="185"/>
    </location>
</feature>
<protein>
    <submittedName>
        <fullName evidence="6">5-oxoprolinase (ATP-hydrolyzing)</fullName>
        <ecNumber evidence="6">3.5.2.9</ecNumber>
    </submittedName>
</protein>
<dbReference type="Pfam" id="PF02538">
    <property type="entry name" value="Hydantoinase_B"/>
    <property type="match status" value="1"/>
</dbReference>
<name>A0A7W8WZK2_9MICC</name>
<dbReference type="InterPro" id="IPR049517">
    <property type="entry name" value="ACX-like_C"/>
</dbReference>
<dbReference type="Pfam" id="PF19278">
    <property type="entry name" value="Hydant_A_C"/>
    <property type="match status" value="1"/>
</dbReference>
<dbReference type="Proteomes" id="UP000580797">
    <property type="component" value="Unassembled WGS sequence"/>
</dbReference>
<dbReference type="InterPro" id="IPR003692">
    <property type="entry name" value="Hydantoinase_B"/>
</dbReference>
<sequence>MKRIGVDVGGTFTDLYYSDDATGTVIVEKVPSTPEDSSIGVLNGLRALCEKASIQLSDVDMLVHGTTVATNIALTHTGAKVGMITTEGFRDILHIARHKKPFNFSLQQDLPWQTQPLVKRRHRLTVKERITAPKGEVLIELNEDEVRDRVRQLKADGVEAIAVCLLHSYLNPTHEQRIGEIVKEEFPEAYLSLSSDVVPLYREFERFSTTALNAFVGPKVSIYLHRLHDAVESMGFKNEILLMQSSGGMIGIREAAKKPVSLMMSGPVGGMIGAIWAGKQSGFDNVVGLDIGGTSADIGVSLGGELRMRHLLDTKIGDYQAMVPMVDIDTIGAGGGSIAYVDAGGVFRVGPQSAGAVPGPACYQRGGVEPTSTDAQVILGRMRTDRGLAGSSLELNPEKSRVAMEKVSSKLNMSIEEAALGALQIQKFGMSQAIEQNSVRRGYDPRDFTLVAGGGAGALFVCEIAEELEIPHVLVPAHPGILAATGLLATDQKYEFVATARFQLATADKWQLNASYAALQADANRQFEADHISEDRRVIRRLADARYEGQGYEIRFSVPDGEITDEWLAETERLFHEAHEAEYGHRFKESGVELVNIRVEAIGKVDELTAPKVPASGKTLEDALITRRPVYFTSHGKPEAFDTAFYNREEMSAGQTFEGPAIIEQYDSTVVVPPFFKGRIDHTGNMIIDCPAKTEEDAEKLATPILMRVIGGALTSAAKEMASVLFRMSYSSIIRESEDLGAGLFDKEGNVLAESDSTPMFMGSMPKIVRGVMSVLGEDIHEGDIILHNDPYLGATHSPDVAIITPIFHEGELVGFAGASGQLIDNGGAFSGLMVDIQDIQSEGTIFRAVKIQEKGVRQTSLINHIMNNTRTPTSNRGDIEAMIAACSLASKRYLGLIGKYGLDAVRESGQAWIDYSERMLRQEIAKIPDGEYETEVGYLDDDGRNYGKQLPIKVKVIVEGDEITYDLTGSSEQVPTAYNCAFEGTTVSAFTFITRMIFLDEVAFPVFVPQNEGMLKPLKVIAPEGTIFNPTYPAATFSRFSQVQRAVDLALRALAPVIPEKVTAGNSAHIHFMSYSGWDQNSGEYWVYLEVNEGSYGGRHNSDGPDSVDNLIANTRNNPIEELEWRFPMRTDRYELRDDVAAAGEYRGGIGIVRENTFLTDTIITCEGERHDSDVPWGAFGGHDGLNASLIKNPGRDGEESWPSKVTGRQILAGDSIQITVPSSGGFGDPRKRVPAQVLEDVLDGFTNIEAAARDYGVAIVEVDGKLQIDEARTADLRNSMVSQQA</sequence>
<dbReference type="InterPro" id="IPR002821">
    <property type="entry name" value="Hydantoinase_A"/>
</dbReference>
<gene>
    <name evidence="6" type="ORF">HD598_001034</name>
</gene>
<organism evidence="6 7">
    <name type="scientific">Neomicrococcus aestuarii</name>
    <dbReference type="NCBI Taxonomy" id="556325"/>
    <lineage>
        <taxon>Bacteria</taxon>
        <taxon>Bacillati</taxon>
        <taxon>Actinomycetota</taxon>
        <taxon>Actinomycetes</taxon>
        <taxon>Micrococcales</taxon>
        <taxon>Micrococcaceae</taxon>
        <taxon>Neomicrococcus</taxon>
    </lineage>
</organism>
<evidence type="ECO:0000259" key="5">
    <source>
        <dbReference type="Pfam" id="PF19278"/>
    </source>
</evidence>
<dbReference type="InterPro" id="IPR045079">
    <property type="entry name" value="Oxoprolinase-like"/>
</dbReference>
<evidence type="ECO:0000259" key="2">
    <source>
        <dbReference type="Pfam" id="PF01968"/>
    </source>
</evidence>
<evidence type="ECO:0000313" key="7">
    <source>
        <dbReference type="Proteomes" id="UP000580797"/>
    </source>
</evidence>
<dbReference type="Pfam" id="PF05378">
    <property type="entry name" value="Hydant_A_N"/>
    <property type="match status" value="1"/>
</dbReference>
<dbReference type="InterPro" id="IPR043129">
    <property type="entry name" value="ATPase_NBD"/>
</dbReference>
<feature type="domain" description="Acetophenone carboxylase-like C-terminal" evidence="5">
    <location>
        <begin position="507"/>
        <end position="682"/>
    </location>
</feature>